<evidence type="ECO:0000259" key="4">
    <source>
        <dbReference type="Pfam" id="PF16213"/>
    </source>
</evidence>
<organism evidence="5 6">
    <name type="scientific">Seminavis robusta</name>
    <dbReference type="NCBI Taxonomy" id="568900"/>
    <lineage>
        <taxon>Eukaryota</taxon>
        <taxon>Sar</taxon>
        <taxon>Stramenopiles</taxon>
        <taxon>Ochrophyta</taxon>
        <taxon>Bacillariophyta</taxon>
        <taxon>Bacillariophyceae</taxon>
        <taxon>Bacillariophycidae</taxon>
        <taxon>Naviculales</taxon>
        <taxon>Naviculaceae</taxon>
        <taxon>Seminavis</taxon>
    </lineage>
</organism>
<accession>A0A9N8DVI0</accession>
<dbReference type="Pfam" id="PF16206">
    <property type="entry name" value="Mon2_C"/>
    <property type="match status" value="1"/>
</dbReference>
<evidence type="ECO:0000313" key="5">
    <source>
        <dbReference type="EMBL" id="CAB9509407.1"/>
    </source>
</evidence>
<dbReference type="EMBL" id="CAICTM010000387">
    <property type="protein sequence ID" value="CAB9509407.1"/>
    <property type="molecule type" value="Genomic_DNA"/>
</dbReference>
<dbReference type="Proteomes" id="UP001153069">
    <property type="component" value="Unassembled WGS sequence"/>
</dbReference>
<dbReference type="OrthoDB" id="294853at2759"/>
<feature type="compositionally biased region" description="Low complexity" evidence="2">
    <location>
        <begin position="144"/>
        <end position="153"/>
    </location>
</feature>
<feature type="compositionally biased region" description="Low complexity" evidence="2">
    <location>
        <begin position="179"/>
        <end position="196"/>
    </location>
</feature>
<reference evidence="5" key="1">
    <citation type="submission" date="2020-06" db="EMBL/GenBank/DDBJ databases">
        <authorList>
            <consortium name="Plant Systems Biology data submission"/>
        </authorList>
    </citation>
    <scope>NUCLEOTIDE SEQUENCE</scope>
    <source>
        <strain evidence="5">D6</strain>
    </source>
</reference>
<dbReference type="InterPro" id="IPR032629">
    <property type="entry name" value="DCB_dom"/>
</dbReference>
<evidence type="ECO:0000259" key="3">
    <source>
        <dbReference type="Pfam" id="PF16206"/>
    </source>
</evidence>
<feature type="region of interest" description="Disordered" evidence="2">
    <location>
        <begin position="453"/>
        <end position="474"/>
    </location>
</feature>
<proteinExistence type="predicted"/>
<feature type="region of interest" description="Disordered" evidence="2">
    <location>
        <begin position="125"/>
        <end position="153"/>
    </location>
</feature>
<keyword evidence="6" id="KW-1185">Reference proteome</keyword>
<protein>
    <submittedName>
        <fullName evidence="5">Protein MON2 homolog</fullName>
    </submittedName>
</protein>
<evidence type="ECO:0000256" key="2">
    <source>
        <dbReference type="SAM" id="MobiDB-lite"/>
    </source>
</evidence>
<feature type="region of interest" description="Disordered" evidence="2">
    <location>
        <begin position="179"/>
        <end position="219"/>
    </location>
</feature>
<dbReference type="SUPFAM" id="SSF48371">
    <property type="entry name" value="ARM repeat"/>
    <property type="match status" value="1"/>
</dbReference>
<evidence type="ECO:0000256" key="1">
    <source>
        <dbReference type="SAM" id="Coils"/>
    </source>
</evidence>
<feature type="region of interest" description="Disordered" evidence="2">
    <location>
        <begin position="1323"/>
        <end position="1365"/>
    </location>
</feature>
<feature type="domain" description="Mon2 C-terminal" evidence="3">
    <location>
        <begin position="1201"/>
        <end position="1311"/>
    </location>
</feature>
<sequence>MNFVAQLEDYLRDLGAEARKKHPGVKEASERAILRLRTLQNAYVSAVRKASSEGTEHPTTSLFQSQDLLHPFLLAANYPNASTKLLDISFGAMRLLMDSDAICPGDGIHMIRVWTIQAHVVMSQYQKQNHKTNKKGSDNNHNNSSQKDSASSKSYPVTAIASTAASWLGVGSFIGGGSSNSNNNNGSSNNTTSSTTDSKPLKNAVSSSSGHAGGQYNAPSTKDMEKIALEILSCLLKLTELLKSESLSVDVWTQSVSLCCLLLDFRKTVQQAARSTLPQIINMLYETSNTSKKYNIATWEDLLHLASYVPAKKKAPALHGAFSQCRLDTSSSKAPPPPPPEFALELMATCLQEHPTLLAKNDKLLGKTMGVTVALLLQATTNTSDNNNNNLAKTLRVFQWTLVVLQTQSDATMECRELLMHVIKPIHTACEVCRSKNDFDDGFVYLDENSSTTSASSTTLAGSNHPQPRSSRRLAATEGYNQETKTHSCLLPNAVMWKAGLAVETVYHVLLQSSARTPCTRAKALSQVLDRDTIVVLTESLNEFSTIGAACQSHILQLVDVCRNNGNNNNTNSAGGEKIAKNDLLLRSISRDDDHKTPTEIDAMLYIRAEQLVKSGASLFDDSNNVNNRSSGDKKQSAASSSSSPTSPHDVLVMGETLWIAFHGILEIVCSVLPSTAPDILESYSEGLFEPCLETLQHFVKRCPGSRDVTRLALNGYAHLSNLCMPSTTPGRSFKRKALLTSLCKMALPAWGKHDSSSQLRNHHVRALICLLRIVHSHYDDILSEWDMVLLTFEELSVMTIASPFLSDQLYHAALAISAVYGRFASFSTCFSDESLREFIDALATVSSSATQKRNLDMTNGNTVLDRVLVTSELPKPGEKSSEEGKESSIGGKLVNLGVRAIYGAQSSGETSEHNGVDEMPIAKRTKSSYYEAYRNDYVRRLEATTTASLRPDHVAMLPFGMALLADVAMTNSFRYEVCIAPISKHLCSFASVCPTIRVSVMDTVAMLILAEAATEENPLSFSSPAKVVFADPKQHQLLAVEPSKSTERAVQNENVSQAILFGPICECIQTVESAVVAEAAITVLTSILENVGHTLKGGVWDVIASAVASLSGATTERKGADWSSCCMLGFRCLKLIVDDFLDLFPPPSESGADARSSLLDCCWSYARSRHDVNTSLTAIGLLWTIADKDGGADAVDRALSKLVALASDSRPEVRNCSVNTLFSCIVGRGKGFTATRWQSCINDTVFGVYDLVVEKASDSGDGKVDLDGNSIEKRKSRYKVNVHHSRDSAGKQWIATQVLTLQGLSRVLRTFFSQILDHLENEASTGTESDSDDADGSSYEEEETDEELSGSVEESTEESEGGEKRNDLWLVKAWSKILECALEAAVQEGGRENLDLRYAGVELLVLCGQLSCRDGIQAALTPAKVGAKMQVIDGALREMDESPSAQDAGKDSFKRTHSKVVDECREALFASALNQMESYREFIETSEKRKNASAMEATQVQVMQKFIACLGSLYECCKDDELSQKGDLGDKQALIKYFVKPSEAPEAHPESIFVGMLTTVLRSASGGPRFLSPAQRSAIDLLRTMIRYGSSEALLSAVEVAGSWLFFRKDEDKASSANEQSAANLISCELASVVADELPGEAVSDTCKALSLWLALSQFPVDVIKSDRKSEGRRKAYYKHFLPVLREGLQGSIKMNFREALKETTTSDQSAEWKLVDDIWRKLRQTLVYMLSPIPDATDLLKISRAQEVLEVVGLSIEFVPSDSVGDLCAALSEGAAEALKVEQANRTKGEEMNEGELHRKRVKYREDALLVFKTCYSGMCRKKSDDPALLAITDKAFTDAIATVKQSDGGDTKKDDVSVDTFLMVCKAFQENVGLESLIVSSFPLLCQLVQTNNEQVRNAAAAALGSADLRQVLSDSRTRYEKAEERATRAEKEVAELNLAVAELQRKNDMLQQRMA</sequence>
<name>A0A9N8DVI0_9STRA</name>
<feature type="region of interest" description="Disordered" evidence="2">
    <location>
        <begin position="620"/>
        <end position="648"/>
    </location>
</feature>
<dbReference type="Pfam" id="PF16213">
    <property type="entry name" value="DCB"/>
    <property type="match status" value="1"/>
</dbReference>
<dbReference type="InterPro" id="IPR032817">
    <property type="entry name" value="Mon2_C"/>
</dbReference>
<keyword evidence="1" id="KW-0175">Coiled coil</keyword>
<feature type="compositionally biased region" description="Polar residues" evidence="2">
    <location>
        <begin position="460"/>
        <end position="469"/>
    </location>
</feature>
<gene>
    <name evidence="5" type="ORF">SEMRO_388_G132440.1</name>
</gene>
<evidence type="ECO:0000313" key="6">
    <source>
        <dbReference type="Proteomes" id="UP001153069"/>
    </source>
</evidence>
<dbReference type="InterPro" id="IPR016024">
    <property type="entry name" value="ARM-type_fold"/>
</dbReference>
<feature type="domain" description="Mon2/Sec7/BIG1-like dimerisation and cyclophilin-binding" evidence="4">
    <location>
        <begin position="3"/>
        <end position="102"/>
    </location>
</feature>
<comment type="caution">
    <text evidence="5">The sequence shown here is derived from an EMBL/GenBank/DDBJ whole genome shotgun (WGS) entry which is preliminary data.</text>
</comment>
<feature type="compositionally biased region" description="Low complexity" evidence="2">
    <location>
        <begin position="637"/>
        <end position="648"/>
    </location>
</feature>
<feature type="coiled-coil region" evidence="1">
    <location>
        <begin position="1909"/>
        <end position="1957"/>
    </location>
</feature>
<feature type="compositionally biased region" description="Acidic residues" evidence="2">
    <location>
        <begin position="1330"/>
        <end position="1361"/>
    </location>
</feature>